<proteinExistence type="predicted"/>
<gene>
    <name evidence="1" type="ORF">GCM10009788_28520</name>
</gene>
<evidence type="ECO:0000313" key="1">
    <source>
        <dbReference type="EMBL" id="GAA1522913.1"/>
    </source>
</evidence>
<evidence type="ECO:0000313" key="2">
    <source>
        <dbReference type="Proteomes" id="UP001500842"/>
    </source>
</evidence>
<protein>
    <submittedName>
        <fullName evidence="1">Uncharacterized protein</fullName>
    </submittedName>
</protein>
<comment type="caution">
    <text evidence="1">The sequence shown here is derived from an EMBL/GenBank/DDBJ whole genome shotgun (WGS) entry which is preliminary data.</text>
</comment>
<organism evidence="1 2">
    <name type="scientific">Nocardioides humi</name>
    <dbReference type="NCBI Taxonomy" id="449461"/>
    <lineage>
        <taxon>Bacteria</taxon>
        <taxon>Bacillati</taxon>
        <taxon>Actinomycetota</taxon>
        <taxon>Actinomycetes</taxon>
        <taxon>Propionibacteriales</taxon>
        <taxon>Nocardioidaceae</taxon>
        <taxon>Nocardioides</taxon>
    </lineage>
</organism>
<name>A0ABN2AN33_9ACTN</name>
<reference evidence="1 2" key="1">
    <citation type="journal article" date="2019" name="Int. J. Syst. Evol. Microbiol.">
        <title>The Global Catalogue of Microorganisms (GCM) 10K type strain sequencing project: providing services to taxonomists for standard genome sequencing and annotation.</title>
        <authorList>
            <consortium name="The Broad Institute Genomics Platform"/>
            <consortium name="The Broad Institute Genome Sequencing Center for Infectious Disease"/>
            <person name="Wu L."/>
            <person name="Ma J."/>
        </authorList>
    </citation>
    <scope>NUCLEOTIDE SEQUENCE [LARGE SCALE GENOMIC DNA]</scope>
    <source>
        <strain evidence="1 2">JCM 14942</strain>
    </source>
</reference>
<dbReference type="RefSeq" id="WP_141006650.1">
    <property type="nucleotide sequence ID" value="NZ_BAAAOR010000023.1"/>
</dbReference>
<dbReference type="Proteomes" id="UP001500842">
    <property type="component" value="Unassembled WGS sequence"/>
</dbReference>
<dbReference type="EMBL" id="BAAAOR010000023">
    <property type="protein sequence ID" value="GAA1522913.1"/>
    <property type="molecule type" value="Genomic_DNA"/>
</dbReference>
<keyword evidence="2" id="KW-1185">Reference proteome</keyword>
<accession>A0ABN2AN33</accession>
<sequence length="89" mass="10142">MPTARRRHAITETEAVAAALEAAARKWPEDRDRPARLLNHLIEIGFHTIEVELDEKALARRRALERVKGSLTGVYGPGYLEKLRAEWPE</sequence>